<feature type="transmembrane region" description="Helical" evidence="5">
    <location>
        <begin position="180"/>
        <end position="200"/>
    </location>
</feature>
<dbReference type="EMBL" id="GG738893">
    <property type="protein sequence ID" value="EFC40267.1"/>
    <property type="molecule type" value="Genomic_DNA"/>
</dbReference>
<dbReference type="InterPro" id="IPR023352">
    <property type="entry name" value="MAPEG-like_dom_sf"/>
</dbReference>
<dbReference type="AlphaFoldDB" id="D2VS09"/>
<protein>
    <submittedName>
        <fullName evidence="6">Predicted protein</fullName>
    </submittedName>
</protein>
<evidence type="ECO:0000256" key="4">
    <source>
        <dbReference type="ARBA" id="ARBA00023136"/>
    </source>
</evidence>
<feature type="transmembrane region" description="Helical" evidence="5">
    <location>
        <begin position="156"/>
        <end position="174"/>
    </location>
</feature>
<dbReference type="RefSeq" id="XP_002673011.1">
    <property type="nucleotide sequence ID" value="XM_002672965.1"/>
</dbReference>
<dbReference type="GO" id="GO:0005765">
    <property type="term" value="C:lysosomal membrane"/>
    <property type="evidence" value="ECO:0007669"/>
    <property type="project" value="TreeGrafter"/>
</dbReference>
<sequence length="238" mass="26946">MMMKNNNYSNLMNNNNNNINHGHPMMMQHQKNPNIHPEHYNIKKSNNNGVPDDGGAQYSSGMETLNGNISNADRLAFGLKCIFVASLLFPFIIQRIASKRLNSEAINPLLLEERALSISSSGSSTVSSSSTMVLDQQVKLDFMFIQTMQRILQNTIEQFIIFSMNVLILSLYLHPKDFKIIIFATITFIVMRIAFWIGYLRHYVMRAIGFSVGMIMNIVLAISGLYLLITNDVLPHVL</sequence>
<dbReference type="Proteomes" id="UP000006671">
    <property type="component" value="Unassembled WGS sequence"/>
</dbReference>
<proteinExistence type="predicted"/>
<dbReference type="SUPFAM" id="SSF161084">
    <property type="entry name" value="MAPEG domain-like"/>
    <property type="match status" value="1"/>
</dbReference>
<dbReference type="OrthoDB" id="8887147at2759"/>
<evidence type="ECO:0000256" key="5">
    <source>
        <dbReference type="SAM" id="Phobius"/>
    </source>
</evidence>
<evidence type="ECO:0000256" key="3">
    <source>
        <dbReference type="ARBA" id="ARBA00022989"/>
    </source>
</evidence>
<keyword evidence="3 5" id="KW-1133">Transmembrane helix</keyword>
<dbReference type="Pfam" id="PF01124">
    <property type="entry name" value="MAPEG"/>
    <property type="match status" value="1"/>
</dbReference>
<dbReference type="InterPro" id="IPR001129">
    <property type="entry name" value="Membr-assoc_MAPEG"/>
</dbReference>
<dbReference type="GeneID" id="8854698"/>
<evidence type="ECO:0000256" key="2">
    <source>
        <dbReference type="ARBA" id="ARBA00022692"/>
    </source>
</evidence>
<keyword evidence="7" id="KW-1185">Reference proteome</keyword>
<reference evidence="6 7" key="1">
    <citation type="journal article" date="2010" name="Cell">
        <title>The genome of Naegleria gruberi illuminates early eukaryotic versatility.</title>
        <authorList>
            <person name="Fritz-Laylin L.K."/>
            <person name="Prochnik S.E."/>
            <person name="Ginger M.L."/>
            <person name="Dacks J.B."/>
            <person name="Carpenter M.L."/>
            <person name="Field M.C."/>
            <person name="Kuo A."/>
            <person name="Paredez A."/>
            <person name="Chapman J."/>
            <person name="Pham J."/>
            <person name="Shu S."/>
            <person name="Neupane R."/>
            <person name="Cipriano M."/>
            <person name="Mancuso J."/>
            <person name="Tu H."/>
            <person name="Salamov A."/>
            <person name="Lindquist E."/>
            <person name="Shapiro H."/>
            <person name="Lucas S."/>
            <person name="Grigoriev I.V."/>
            <person name="Cande W.Z."/>
            <person name="Fulton C."/>
            <person name="Rokhsar D.S."/>
            <person name="Dawson S.C."/>
        </authorList>
    </citation>
    <scope>NUCLEOTIDE SEQUENCE [LARGE SCALE GENOMIC DNA]</scope>
    <source>
        <strain evidence="6 7">NEG-M</strain>
    </source>
</reference>
<name>D2VS09_NAEGR</name>
<dbReference type="InParanoid" id="D2VS09"/>
<evidence type="ECO:0000313" key="6">
    <source>
        <dbReference type="EMBL" id="EFC40267.1"/>
    </source>
</evidence>
<dbReference type="VEuPathDB" id="AmoebaDB:NAEGRDRAFT_71771"/>
<evidence type="ECO:0000256" key="1">
    <source>
        <dbReference type="ARBA" id="ARBA00004370"/>
    </source>
</evidence>
<feature type="transmembrane region" description="Helical" evidence="5">
    <location>
        <begin position="207"/>
        <end position="229"/>
    </location>
</feature>
<dbReference type="GO" id="GO:0045055">
    <property type="term" value="P:regulated exocytosis"/>
    <property type="evidence" value="ECO:0007669"/>
    <property type="project" value="TreeGrafter"/>
</dbReference>
<dbReference type="KEGG" id="ngr:NAEGRDRAFT_71771"/>
<keyword evidence="2 5" id="KW-0812">Transmembrane</keyword>
<dbReference type="PANTHER" id="PTHR31004">
    <property type="entry name" value="TRANSMEMBRANE PROTEIN 79"/>
    <property type="match status" value="1"/>
</dbReference>
<keyword evidence="4 5" id="KW-0472">Membrane</keyword>
<evidence type="ECO:0000313" key="7">
    <source>
        <dbReference type="Proteomes" id="UP000006671"/>
    </source>
</evidence>
<accession>D2VS09</accession>
<gene>
    <name evidence="6" type="ORF">NAEGRDRAFT_71771</name>
</gene>
<dbReference type="Gene3D" id="1.20.120.550">
    <property type="entry name" value="Membrane associated eicosanoid/glutathione metabolism-like domain"/>
    <property type="match status" value="1"/>
</dbReference>
<comment type="subcellular location">
    <subcellularLocation>
        <location evidence="1">Membrane</location>
    </subcellularLocation>
</comment>
<organism evidence="7">
    <name type="scientific">Naegleria gruberi</name>
    <name type="common">Amoeba</name>
    <dbReference type="NCBI Taxonomy" id="5762"/>
    <lineage>
        <taxon>Eukaryota</taxon>
        <taxon>Discoba</taxon>
        <taxon>Heterolobosea</taxon>
        <taxon>Tetramitia</taxon>
        <taxon>Eutetramitia</taxon>
        <taxon>Vahlkampfiidae</taxon>
        <taxon>Naegleria</taxon>
    </lineage>
</organism>
<dbReference type="GO" id="GO:0032588">
    <property type="term" value="C:trans-Golgi network membrane"/>
    <property type="evidence" value="ECO:0007669"/>
    <property type="project" value="TreeGrafter"/>
</dbReference>
<dbReference type="PANTHER" id="PTHR31004:SF1">
    <property type="entry name" value="TRANSMEMBRANE PROTEIN 79"/>
    <property type="match status" value="1"/>
</dbReference>